<evidence type="ECO:0000256" key="3">
    <source>
        <dbReference type="ARBA" id="ARBA00023163"/>
    </source>
</evidence>
<dbReference type="GO" id="GO:0006355">
    <property type="term" value="P:regulation of DNA-templated transcription"/>
    <property type="evidence" value="ECO:0007669"/>
    <property type="project" value="InterPro"/>
</dbReference>
<keyword evidence="3" id="KW-0804">Transcription</keyword>
<dbReference type="CDD" id="cd06170">
    <property type="entry name" value="LuxR_C_like"/>
    <property type="match status" value="1"/>
</dbReference>
<dbReference type="RefSeq" id="WP_200319119.1">
    <property type="nucleotide sequence ID" value="NZ_JAENJH010000003.1"/>
</dbReference>
<dbReference type="PROSITE" id="PS50043">
    <property type="entry name" value="HTH_LUXR_2"/>
    <property type="match status" value="1"/>
</dbReference>
<organism evidence="5 6">
    <name type="scientific">Prauserella cavernicola</name>
    <dbReference type="NCBI Taxonomy" id="2800127"/>
    <lineage>
        <taxon>Bacteria</taxon>
        <taxon>Bacillati</taxon>
        <taxon>Actinomycetota</taxon>
        <taxon>Actinomycetes</taxon>
        <taxon>Pseudonocardiales</taxon>
        <taxon>Pseudonocardiaceae</taxon>
        <taxon>Prauserella</taxon>
    </lineage>
</organism>
<evidence type="ECO:0000256" key="2">
    <source>
        <dbReference type="ARBA" id="ARBA00023125"/>
    </source>
</evidence>
<dbReference type="Pfam" id="PF00196">
    <property type="entry name" value="GerE"/>
    <property type="match status" value="1"/>
</dbReference>
<dbReference type="AlphaFoldDB" id="A0A934QVL1"/>
<dbReference type="Gene3D" id="1.10.10.10">
    <property type="entry name" value="Winged helix-like DNA-binding domain superfamily/Winged helix DNA-binding domain"/>
    <property type="match status" value="1"/>
</dbReference>
<dbReference type="SMART" id="SM00421">
    <property type="entry name" value="HTH_LUXR"/>
    <property type="match status" value="1"/>
</dbReference>
<dbReference type="Gene3D" id="1.25.40.10">
    <property type="entry name" value="Tetratricopeptide repeat domain"/>
    <property type="match status" value="1"/>
</dbReference>
<dbReference type="InterPro" id="IPR000792">
    <property type="entry name" value="Tscrpt_reg_LuxR_C"/>
</dbReference>
<dbReference type="InterPro" id="IPR016032">
    <property type="entry name" value="Sig_transdc_resp-reg_C-effctor"/>
</dbReference>
<dbReference type="EMBL" id="JAENJH010000003">
    <property type="protein sequence ID" value="MBK1786134.1"/>
    <property type="molecule type" value="Genomic_DNA"/>
</dbReference>
<reference evidence="5" key="1">
    <citation type="submission" date="2020-12" db="EMBL/GenBank/DDBJ databases">
        <title>Prauserella sp. ASG 168, a novel actinomycete isolated from cave rock.</title>
        <authorList>
            <person name="Suriyachadkun C."/>
        </authorList>
    </citation>
    <scope>NUCLEOTIDE SEQUENCE</scope>
    <source>
        <strain evidence="5">ASG 168</strain>
    </source>
</reference>
<proteinExistence type="predicted"/>
<accession>A0A934QVL1</accession>
<dbReference type="SUPFAM" id="SSF46894">
    <property type="entry name" value="C-terminal effector domain of the bipartite response regulators"/>
    <property type="match status" value="1"/>
</dbReference>
<feature type="domain" description="HTH luxR-type" evidence="4">
    <location>
        <begin position="473"/>
        <end position="538"/>
    </location>
</feature>
<keyword evidence="2" id="KW-0238">DNA-binding</keyword>
<gene>
    <name evidence="5" type="ORF">JHE00_17540</name>
</gene>
<evidence type="ECO:0000256" key="1">
    <source>
        <dbReference type="ARBA" id="ARBA00023015"/>
    </source>
</evidence>
<evidence type="ECO:0000313" key="5">
    <source>
        <dbReference type="EMBL" id="MBK1786134.1"/>
    </source>
</evidence>
<dbReference type="GO" id="GO:0003677">
    <property type="term" value="F:DNA binding"/>
    <property type="evidence" value="ECO:0007669"/>
    <property type="project" value="UniProtKB-KW"/>
</dbReference>
<dbReference type="InterPro" id="IPR036388">
    <property type="entry name" value="WH-like_DNA-bd_sf"/>
</dbReference>
<sequence length="540" mass="56992">MGTVTELGRARQCFDRHDWRDAFVRLSAADASEPLEPDDLTLLASAAFLLGHDTESLQAGERAFQAYLGGGDGEQAALSAFWLALRLLLRGELARSGGWFARAQRIVDDGDLDGVTRGYLLTANAIRTAQERDFLTAYDLFTAAVEVGVRFGDPDLVAMARMGQGRTMIGMGDAPAGLSLLDEVMAAVAAGELSPIPAGMIYCSVIEVCQEVADLSRAHEWTAALSAWCLAQPDLVPFRGQCLVHRTEVLCLRGAWADARAEIERACLRLADPPGQPALGFALYQRAELSRLRGDFAAAEQLYLEASEHACQPQPGLALLWLAQGRTGAAAAAIRTTESAALAPVPRAALLAARVEILLAAGDREPARAAAGELADIAVTIGAPLLRAMSAHAEGAVRLAEGDASGAVDALRRAGALWAEVEAPYEGARSHILLGLAARALGDDHTARFELDAARRTLVRLGAATSAAGLTGPATSVCALTGRELEVLALVAAGRSNREIAAELVISEHTVRRHLQNAFAKLGVSSRAAATTYVVQHHLV</sequence>
<evidence type="ECO:0000313" key="6">
    <source>
        <dbReference type="Proteomes" id="UP000635245"/>
    </source>
</evidence>
<dbReference type="PRINTS" id="PR00038">
    <property type="entry name" value="HTHLUXR"/>
</dbReference>
<dbReference type="PROSITE" id="PS00622">
    <property type="entry name" value="HTH_LUXR_1"/>
    <property type="match status" value="1"/>
</dbReference>
<dbReference type="InterPro" id="IPR011990">
    <property type="entry name" value="TPR-like_helical_dom_sf"/>
</dbReference>
<dbReference type="SUPFAM" id="SSF48452">
    <property type="entry name" value="TPR-like"/>
    <property type="match status" value="2"/>
</dbReference>
<comment type="caution">
    <text evidence="5">The sequence shown here is derived from an EMBL/GenBank/DDBJ whole genome shotgun (WGS) entry which is preliminary data.</text>
</comment>
<evidence type="ECO:0000259" key="4">
    <source>
        <dbReference type="PROSITE" id="PS50043"/>
    </source>
</evidence>
<keyword evidence="1" id="KW-0805">Transcription regulation</keyword>
<dbReference type="PANTHER" id="PTHR44688">
    <property type="entry name" value="DNA-BINDING TRANSCRIPTIONAL ACTIVATOR DEVR_DOSR"/>
    <property type="match status" value="1"/>
</dbReference>
<dbReference type="PANTHER" id="PTHR44688:SF16">
    <property type="entry name" value="DNA-BINDING TRANSCRIPTIONAL ACTIVATOR DEVR_DOSR"/>
    <property type="match status" value="1"/>
</dbReference>
<dbReference type="Proteomes" id="UP000635245">
    <property type="component" value="Unassembled WGS sequence"/>
</dbReference>
<protein>
    <recommendedName>
        <fullName evidence="4">HTH luxR-type domain-containing protein</fullName>
    </recommendedName>
</protein>
<keyword evidence="6" id="KW-1185">Reference proteome</keyword>
<name>A0A934QVL1_9PSEU</name>